<reference evidence="1 2" key="1">
    <citation type="submission" date="2023-08" db="EMBL/GenBank/DDBJ databases">
        <authorList>
            <person name="Palmer J.M."/>
        </authorList>
    </citation>
    <scope>NUCLEOTIDE SEQUENCE [LARGE SCALE GENOMIC DNA]</scope>
    <source>
        <strain evidence="1 2">TWF481</strain>
    </source>
</reference>
<dbReference type="AlphaFoldDB" id="A0AAV9VWX8"/>
<evidence type="ECO:0008006" key="3">
    <source>
        <dbReference type="Google" id="ProtNLM"/>
    </source>
</evidence>
<dbReference type="CDD" id="cd09917">
    <property type="entry name" value="F-box_SF"/>
    <property type="match status" value="1"/>
</dbReference>
<dbReference type="SUPFAM" id="SSF52058">
    <property type="entry name" value="L domain-like"/>
    <property type="match status" value="1"/>
</dbReference>
<evidence type="ECO:0000313" key="2">
    <source>
        <dbReference type="Proteomes" id="UP001370758"/>
    </source>
</evidence>
<accession>A0AAV9VWX8</accession>
<dbReference type="Proteomes" id="UP001370758">
    <property type="component" value="Unassembled WGS sequence"/>
</dbReference>
<sequence>MAKVGIMLKKLWGKKEDLDAAGPPLLPTEILRLIFELFLDSNPPHESVQNFRQTCKLFNQIALKYIYSDVTVTLNEGGSNTGSISNLIECNEDILAHISRLRVTGFPPPPDTGQLVRFIPQKPQASYGTESCETSRSDLKALLEILRPNQLTSFAIVGRQIPTRIDKIPISLLWGKHSNLRQLCIPITLLFQHGVNTAEALGSFRIPSFQSLILTNIQYPRHIADVWALLKISSNTLKSLALKSPDNSELERFIMHRVYLGLTVALPSTEISLSKLQDLHIEGISHLDRFFEDCAPNLVDFSKLRMLRLDRCQRPNAFLLSNLSIYRMPKLKSLQLFQTGSNVALAGFLPAIGPVGLETFVIALDSWDGRTNWMQIKEHLSGSLKRMWIQNSSSYDGPHRVLDMSNHVGPYNDCFFPHGWPKLEELAIDTNYLDGSAIVLPQTVRVCRVIGAGAQGTLRRQYPSHKNTVREICFRSEKVSNPLNVEVSVIGTLESSDTRRAIRHPFFYDVSYEQSKSGGAVFSPKSVSIGEVMKKVPDSHILWYERTERPWSDRDGSFWY</sequence>
<proteinExistence type="predicted"/>
<comment type="caution">
    <text evidence="1">The sequence shown here is derived from an EMBL/GenBank/DDBJ whole genome shotgun (WGS) entry which is preliminary data.</text>
</comment>
<dbReference type="EMBL" id="JAVHJL010000008">
    <property type="protein sequence ID" value="KAK6498371.1"/>
    <property type="molecule type" value="Genomic_DNA"/>
</dbReference>
<organism evidence="1 2">
    <name type="scientific">Arthrobotrys musiformis</name>
    <dbReference type="NCBI Taxonomy" id="47236"/>
    <lineage>
        <taxon>Eukaryota</taxon>
        <taxon>Fungi</taxon>
        <taxon>Dikarya</taxon>
        <taxon>Ascomycota</taxon>
        <taxon>Pezizomycotina</taxon>
        <taxon>Orbiliomycetes</taxon>
        <taxon>Orbiliales</taxon>
        <taxon>Orbiliaceae</taxon>
        <taxon>Arthrobotrys</taxon>
    </lineage>
</organism>
<protein>
    <recommendedName>
        <fullName evidence="3">F-box domain-containing protein</fullName>
    </recommendedName>
</protein>
<evidence type="ECO:0000313" key="1">
    <source>
        <dbReference type="EMBL" id="KAK6498371.1"/>
    </source>
</evidence>
<gene>
    <name evidence="1" type="ORF">TWF481_010963</name>
</gene>
<keyword evidence="2" id="KW-1185">Reference proteome</keyword>
<name>A0AAV9VWX8_9PEZI</name>